<dbReference type="Pfam" id="PF01075">
    <property type="entry name" value="Glyco_transf_9"/>
    <property type="match status" value="1"/>
</dbReference>
<dbReference type="CDD" id="cd03789">
    <property type="entry name" value="GT9_LPS_heptosyltransferase"/>
    <property type="match status" value="1"/>
</dbReference>
<dbReference type="AlphaFoldDB" id="A0A538U7J3"/>
<dbReference type="GO" id="GO:0005829">
    <property type="term" value="C:cytosol"/>
    <property type="evidence" value="ECO:0007669"/>
    <property type="project" value="TreeGrafter"/>
</dbReference>
<dbReference type="Proteomes" id="UP000319836">
    <property type="component" value="Unassembled WGS sequence"/>
</dbReference>
<dbReference type="InterPro" id="IPR051199">
    <property type="entry name" value="LPS_LOS_Heptosyltrfase"/>
</dbReference>
<sequence length="389" mass="40473">MVDAQAPGSAVRALARARRRPPPRERGAIAAGARRILVLKPHDQLGDFVLATPAIHALRERFPEARIALLTRAFLGPLAERVAALDDVWALPRVEGARSLASLLATVSAVARFRPDLAFVMNGVSRSKSADAFAWLSGARMIVGRSRVFAGPPPADAPERPGEAALDRSLEDPLYDLDVPVGRASVGEEERLLDLVRWLGGTPSPIPQLDLSDADRAAGRARIDASLQAAQIANRGPIVGLHPGAANELKCWPLESFVALGVGLATGSEAPPRLVVFDSPRERGRAAAVVAGLAARDVAAGLVPASGIGTFAGTVAAIDLLACNDSGVMHIAAAVGVPTVSFHSLGRPAEWAPHNDRAIAFHAPSGIAAIPVAAALEAVRRVLALAPRG</sequence>
<evidence type="ECO:0000256" key="3">
    <source>
        <dbReference type="SAM" id="MobiDB-lite"/>
    </source>
</evidence>
<proteinExistence type="predicted"/>
<dbReference type="InterPro" id="IPR002201">
    <property type="entry name" value="Glyco_trans_9"/>
</dbReference>
<dbReference type="PANTHER" id="PTHR30160">
    <property type="entry name" value="TETRAACYLDISACCHARIDE 4'-KINASE-RELATED"/>
    <property type="match status" value="1"/>
</dbReference>
<evidence type="ECO:0000256" key="1">
    <source>
        <dbReference type="ARBA" id="ARBA00022676"/>
    </source>
</evidence>
<dbReference type="Gene3D" id="3.40.50.2000">
    <property type="entry name" value="Glycogen Phosphorylase B"/>
    <property type="match status" value="2"/>
</dbReference>
<reference evidence="4 5" key="1">
    <citation type="journal article" date="2019" name="Nat. Microbiol.">
        <title>Mediterranean grassland soil C-N compound turnover is dependent on rainfall and depth, and is mediated by genomically divergent microorganisms.</title>
        <authorList>
            <person name="Diamond S."/>
            <person name="Andeer P.F."/>
            <person name="Li Z."/>
            <person name="Crits-Christoph A."/>
            <person name="Burstein D."/>
            <person name="Anantharaman K."/>
            <person name="Lane K.R."/>
            <person name="Thomas B.C."/>
            <person name="Pan C."/>
            <person name="Northen T.R."/>
            <person name="Banfield J.F."/>
        </authorList>
    </citation>
    <scope>NUCLEOTIDE SEQUENCE [LARGE SCALE GENOMIC DNA]</scope>
    <source>
        <strain evidence="4">WS_10</strain>
    </source>
</reference>
<feature type="region of interest" description="Disordered" evidence="3">
    <location>
        <begin position="1"/>
        <end position="25"/>
    </location>
</feature>
<comment type="caution">
    <text evidence="4">The sequence shown here is derived from an EMBL/GenBank/DDBJ whole genome shotgun (WGS) entry which is preliminary data.</text>
</comment>
<dbReference type="GO" id="GO:0009244">
    <property type="term" value="P:lipopolysaccharide core region biosynthetic process"/>
    <property type="evidence" value="ECO:0007669"/>
    <property type="project" value="TreeGrafter"/>
</dbReference>
<protein>
    <submittedName>
        <fullName evidence="4">Glycosyltransferase family 9 protein</fullName>
    </submittedName>
</protein>
<evidence type="ECO:0000313" key="4">
    <source>
        <dbReference type="EMBL" id="TMQ71863.1"/>
    </source>
</evidence>
<accession>A0A538U7J3</accession>
<dbReference type="EMBL" id="VBPA01000095">
    <property type="protein sequence ID" value="TMQ71863.1"/>
    <property type="molecule type" value="Genomic_DNA"/>
</dbReference>
<evidence type="ECO:0000256" key="2">
    <source>
        <dbReference type="ARBA" id="ARBA00022679"/>
    </source>
</evidence>
<keyword evidence="1" id="KW-0328">Glycosyltransferase</keyword>
<dbReference type="GO" id="GO:0008713">
    <property type="term" value="F:ADP-heptose-lipopolysaccharide heptosyltransferase activity"/>
    <property type="evidence" value="ECO:0007669"/>
    <property type="project" value="TreeGrafter"/>
</dbReference>
<name>A0A538U7J3_UNCEI</name>
<gene>
    <name evidence="4" type="ORF">E6K80_04310</name>
</gene>
<keyword evidence="2 4" id="KW-0808">Transferase</keyword>
<organism evidence="4 5">
    <name type="scientific">Eiseniibacteriota bacterium</name>
    <dbReference type="NCBI Taxonomy" id="2212470"/>
    <lineage>
        <taxon>Bacteria</taxon>
        <taxon>Candidatus Eiseniibacteriota</taxon>
    </lineage>
</organism>
<evidence type="ECO:0000313" key="5">
    <source>
        <dbReference type="Proteomes" id="UP000319836"/>
    </source>
</evidence>
<dbReference type="SUPFAM" id="SSF53756">
    <property type="entry name" value="UDP-Glycosyltransferase/glycogen phosphorylase"/>
    <property type="match status" value="1"/>
</dbReference>